<dbReference type="RefSeq" id="WP_181374687.1">
    <property type="nucleotide sequence ID" value="NZ_KP942676.1"/>
</dbReference>
<keyword evidence="3" id="KW-0547">Nucleotide-binding</keyword>
<reference evidence="7" key="1">
    <citation type="journal article" date="2015" name="Environ. Microbiol.">
        <title>Plasmids from the gut microbiome of cabbage root fly larvae encode SaxA that catalyses the conversion of the plant toxin 2-phenylethyl isothiocyanate.</title>
        <authorList>
            <person name="Welte C.U."/>
            <person name="de Graaf R.M."/>
            <person name="van den Bosch T.J."/>
            <person name="Op den Camp H.J."/>
            <person name="van Dam N.M."/>
            <person name="Jetten M.S."/>
        </authorList>
    </citation>
    <scope>NUCLEOTIDE SEQUENCE</scope>
    <source>
        <plasmid evidence="7">Drgb1</plasmid>
    </source>
</reference>
<evidence type="ECO:0000256" key="5">
    <source>
        <dbReference type="ARBA" id="ARBA00023172"/>
    </source>
</evidence>
<keyword evidence="7" id="KW-0614">Plasmid</keyword>
<dbReference type="Pfam" id="PF00154">
    <property type="entry name" value="RecA_N"/>
    <property type="match status" value="1"/>
</dbReference>
<comment type="similarity">
    <text evidence="1">Belongs to the RecA family.</text>
</comment>
<evidence type="ECO:0000313" key="7">
    <source>
        <dbReference type="EMBL" id="AKG47522.1"/>
    </source>
</evidence>
<evidence type="ECO:0000259" key="6">
    <source>
        <dbReference type="PROSITE" id="PS50163"/>
    </source>
</evidence>
<dbReference type="AlphaFoldDB" id="A0A0K0MPZ9"/>
<gene>
    <name evidence="7" type="primary">recA</name>
    <name evidence="7" type="ORF">pA_00082</name>
</gene>
<evidence type="ECO:0000256" key="4">
    <source>
        <dbReference type="ARBA" id="ARBA00022840"/>
    </source>
</evidence>
<dbReference type="EMBL" id="KP942676">
    <property type="protein sequence ID" value="AKG47522.1"/>
    <property type="molecule type" value="Genomic_DNA"/>
</dbReference>
<dbReference type="GO" id="GO:0008094">
    <property type="term" value="F:ATP-dependent activity, acting on DNA"/>
    <property type="evidence" value="ECO:0007669"/>
    <property type="project" value="InterPro"/>
</dbReference>
<evidence type="ECO:0000256" key="1">
    <source>
        <dbReference type="ARBA" id="ARBA00009391"/>
    </source>
</evidence>
<protein>
    <recommendedName>
        <fullName evidence="2">Protein RecA</fullName>
    </recommendedName>
</protein>
<dbReference type="SUPFAM" id="SSF52540">
    <property type="entry name" value="P-loop containing nucleoside triphosphate hydrolases"/>
    <property type="match status" value="1"/>
</dbReference>
<accession>A0A0K0MPZ9</accession>
<dbReference type="GO" id="GO:0006281">
    <property type="term" value="P:DNA repair"/>
    <property type="evidence" value="ECO:0007669"/>
    <property type="project" value="InterPro"/>
</dbReference>
<dbReference type="PROSITE" id="PS50163">
    <property type="entry name" value="RECA_3"/>
    <property type="match status" value="1"/>
</dbReference>
<dbReference type="InterPro" id="IPR027417">
    <property type="entry name" value="P-loop_NTPase"/>
</dbReference>
<dbReference type="Gene3D" id="3.40.50.300">
    <property type="entry name" value="P-loop containing nucleotide triphosphate hydrolases"/>
    <property type="match status" value="1"/>
</dbReference>
<keyword evidence="4" id="KW-0067">ATP-binding</keyword>
<dbReference type="PRINTS" id="PR00142">
    <property type="entry name" value="RECA"/>
</dbReference>
<feature type="domain" description="RecA family profile 2" evidence="6">
    <location>
        <begin position="218"/>
        <end position="294"/>
    </location>
</feature>
<dbReference type="InterPro" id="IPR020587">
    <property type="entry name" value="RecA_monomer-monomer_interface"/>
</dbReference>
<proteinExistence type="inferred from homology"/>
<name>A0A0K0MPZ9_PECCA</name>
<dbReference type="PANTHER" id="PTHR45900">
    <property type="entry name" value="RECA"/>
    <property type="match status" value="1"/>
</dbReference>
<sequence>MAKDTKAAMRTFFKKAVKKNAEHQHVSIWLDTGMPHFNKAISGKYSGGFPCGRITEIFGWESSGKTYVATQAMIACQKMGGIAIFMDHEKSFDSQLAEKCGLDVGDNGNWIYQHPKTFEESIIYAGNIIKQIRDEKIIEPETPITLVFDSLASMIPKQLYEKMMNKANGKESKKDDVNMNDNTALARCTSTYFPTLASWASDFNVCMIFLNQCRQDIGVVFGDNTKAAGGKSPAFYASLRIQLSKAQIKDKKSNERVGDVVTAKAIKNKVAPPFKTAAWNFYYDTDIGIDSTESLVDHMLAIGYLKKDSSGKILLNEKSYSRKNVIDNFKLLDKSAIVNLLEKWHLENAEKADAAMDMDKEDIPDDEEELEEA</sequence>
<dbReference type="GO" id="GO:0006310">
    <property type="term" value="P:DNA recombination"/>
    <property type="evidence" value="ECO:0007669"/>
    <property type="project" value="UniProtKB-KW"/>
</dbReference>
<dbReference type="InterPro" id="IPR013765">
    <property type="entry name" value="DNA_recomb/repair_RecA"/>
</dbReference>
<reference evidence="7" key="2">
    <citation type="submission" date="2015-03" db="EMBL/GenBank/DDBJ databases">
        <authorList>
            <person name="Welte C."/>
            <person name="de Graaf R."/>
            <person name="van den Bosch T.J.M."/>
            <person name="Op den Camp H."/>
            <person name="van Dam N."/>
            <person name="Jetten M."/>
        </authorList>
    </citation>
    <scope>NUCLEOTIDE SEQUENCE</scope>
    <source>
        <plasmid evidence="7">Drgb1</plasmid>
    </source>
</reference>
<evidence type="ECO:0000256" key="3">
    <source>
        <dbReference type="ARBA" id="ARBA00022741"/>
    </source>
</evidence>
<organism evidence="7">
    <name type="scientific">Pectobacterium carotovorum</name>
    <name type="common">Erwinia carotovora</name>
    <dbReference type="NCBI Taxonomy" id="554"/>
    <lineage>
        <taxon>Bacteria</taxon>
        <taxon>Pseudomonadati</taxon>
        <taxon>Pseudomonadota</taxon>
        <taxon>Gammaproteobacteria</taxon>
        <taxon>Enterobacterales</taxon>
        <taxon>Pectobacteriaceae</taxon>
        <taxon>Pectobacterium</taxon>
    </lineage>
</organism>
<dbReference type="GO" id="GO:0003697">
    <property type="term" value="F:single-stranded DNA binding"/>
    <property type="evidence" value="ECO:0007669"/>
    <property type="project" value="InterPro"/>
</dbReference>
<keyword evidence="5" id="KW-0233">DNA recombination</keyword>
<dbReference type="GO" id="GO:0005829">
    <property type="term" value="C:cytosol"/>
    <property type="evidence" value="ECO:0007669"/>
    <property type="project" value="TreeGrafter"/>
</dbReference>
<evidence type="ECO:0000256" key="2">
    <source>
        <dbReference type="ARBA" id="ARBA00015553"/>
    </source>
</evidence>
<dbReference type="InterPro" id="IPR049428">
    <property type="entry name" value="RecA-like_N"/>
</dbReference>
<dbReference type="GO" id="GO:0005524">
    <property type="term" value="F:ATP binding"/>
    <property type="evidence" value="ECO:0007669"/>
    <property type="project" value="UniProtKB-KW"/>
</dbReference>
<dbReference type="PANTHER" id="PTHR45900:SF1">
    <property type="entry name" value="MITOCHONDRIAL DNA REPAIR PROTEIN RECA HOMOLOG-RELATED"/>
    <property type="match status" value="1"/>
</dbReference>
<geneLocation type="plasmid" evidence="7">
    <name>Drgb1</name>
</geneLocation>